<proteinExistence type="inferred from homology"/>
<dbReference type="GO" id="GO:0016787">
    <property type="term" value="F:hydrolase activity"/>
    <property type="evidence" value="ECO:0007669"/>
    <property type="project" value="UniProtKB-KW"/>
</dbReference>
<dbReference type="GO" id="GO:0019698">
    <property type="term" value="P:D-galacturonate catabolic process"/>
    <property type="evidence" value="ECO:0007669"/>
    <property type="project" value="TreeGrafter"/>
</dbReference>
<protein>
    <submittedName>
        <fullName evidence="4">Altronate hydrolase</fullName>
        <ecNumber evidence="4">4.2.1.7</ecNumber>
    </submittedName>
</protein>
<dbReference type="EC" id="4.2.1.7" evidence="4"/>
<keyword evidence="5" id="KW-1185">Reference proteome</keyword>
<dbReference type="Gene3D" id="2.30.130.110">
    <property type="match status" value="1"/>
</dbReference>
<dbReference type="CDD" id="cd11613">
    <property type="entry name" value="SAF_AH_GD"/>
    <property type="match status" value="1"/>
</dbReference>
<dbReference type="Pfam" id="PF20629">
    <property type="entry name" value="GD_AH_C"/>
    <property type="match status" value="1"/>
</dbReference>
<dbReference type="InterPro" id="IPR013974">
    <property type="entry name" value="SAF"/>
</dbReference>
<evidence type="ECO:0000259" key="3">
    <source>
        <dbReference type="SMART" id="SM00858"/>
    </source>
</evidence>
<comment type="caution">
    <text evidence="4">The sequence shown here is derived from an EMBL/GenBank/DDBJ whole genome shotgun (WGS) entry which is preliminary data.</text>
</comment>
<organism evidence="4 5">
    <name type="scientific">Muricoccus pecuniae</name>
    <dbReference type="NCBI Taxonomy" id="693023"/>
    <lineage>
        <taxon>Bacteria</taxon>
        <taxon>Pseudomonadati</taxon>
        <taxon>Pseudomonadota</taxon>
        <taxon>Alphaproteobacteria</taxon>
        <taxon>Acetobacterales</taxon>
        <taxon>Roseomonadaceae</taxon>
        <taxon>Muricoccus</taxon>
    </lineage>
</organism>
<gene>
    <name evidence="4" type="ORF">FHS87_000375</name>
</gene>
<keyword evidence="2 4" id="KW-0456">Lyase</keyword>
<evidence type="ECO:0000256" key="1">
    <source>
        <dbReference type="ARBA" id="ARBA00010986"/>
    </source>
</evidence>
<dbReference type="InterPro" id="IPR052172">
    <property type="entry name" value="UxaA_altronate/galactarate_dh"/>
</dbReference>
<dbReference type="InterPro" id="IPR044144">
    <property type="entry name" value="SAF_UxaA/GarD"/>
</dbReference>
<keyword evidence="4" id="KW-0378">Hydrolase</keyword>
<sequence>MAVFLAEGESLLGRPVLPPASHDNVAVALRGLSAGEGLPGMGLAAREEVPAGHKIALHDIAAGEAVLRGGMPIGRATAAIAAGQRLRAADLSCTGVALPSIPASPRAAVAPASFRGFLRDDGRVGTRNMIGVFVVGNCGATAARQAADLFDEERLAAFPNVDGVVPFIHEIGCGMEMTGEPMDLLRRTLSGFIRHPNTAGAVVVALGCERNNLKSFLEQERLEVGERLHTVTIQDVGGIRRAVDTARGMVEAMLPAANAAQRQEVSAAHLVLGLQGAAPDGFCGLSANPALGVAVDLLLQAGGTAILSETPELLAAEGALLARAGTPAVAEALRERLAWWRAHHRGRDTVLNGVLDRGPAQAGLASVVEKALDGLRKAGDAPIAGVYRYSERVQGPGLVLMDTPDHDAVSVTGQIAGGANLIAMTTGRGTAFGSLPAPTVKMASNGETFARMANDIDIDCGPVLDGSVSVEAMGRRIFDALLRHASGERTKGEIEGMGENEFVPWPVGVLA</sequence>
<dbReference type="SMART" id="SM00858">
    <property type="entry name" value="SAF"/>
    <property type="match status" value="1"/>
</dbReference>
<dbReference type="AlphaFoldDB" id="A0A840YEQ8"/>
<dbReference type="PANTHER" id="PTHR30536:SF5">
    <property type="entry name" value="ALTRONATE DEHYDRATASE"/>
    <property type="match status" value="1"/>
</dbReference>
<reference evidence="4 5" key="1">
    <citation type="submission" date="2020-08" db="EMBL/GenBank/DDBJ databases">
        <title>Genomic Encyclopedia of Type Strains, Phase IV (KMG-IV): sequencing the most valuable type-strain genomes for metagenomic binning, comparative biology and taxonomic classification.</title>
        <authorList>
            <person name="Goeker M."/>
        </authorList>
    </citation>
    <scope>NUCLEOTIDE SEQUENCE [LARGE SCALE GENOMIC DNA]</scope>
    <source>
        <strain evidence="4 5">DSM 25622</strain>
    </source>
</reference>
<evidence type="ECO:0000313" key="5">
    <source>
        <dbReference type="Proteomes" id="UP000580654"/>
    </source>
</evidence>
<dbReference type="InterPro" id="IPR048332">
    <property type="entry name" value="GD_AH_C"/>
</dbReference>
<evidence type="ECO:0000256" key="2">
    <source>
        <dbReference type="ARBA" id="ARBA00023239"/>
    </source>
</evidence>
<evidence type="ECO:0000313" key="4">
    <source>
        <dbReference type="EMBL" id="MBB5692364.1"/>
    </source>
</evidence>
<accession>A0A840YEQ8</accession>
<dbReference type="Pfam" id="PF04295">
    <property type="entry name" value="GD_AH_second"/>
    <property type="match status" value="1"/>
</dbReference>
<dbReference type="GO" id="GO:0008789">
    <property type="term" value="F:altronate dehydratase activity"/>
    <property type="evidence" value="ECO:0007669"/>
    <property type="project" value="UniProtKB-EC"/>
</dbReference>
<dbReference type="Pfam" id="PF08666">
    <property type="entry name" value="SAF"/>
    <property type="match status" value="1"/>
</dbReference>
<dbReference type="PANTHER" id="PTHR30536">
    <property type="entry name" value="ALTRONATE/GALACTARATE DEHYDRATASE"/>
    <property type="match status" value="1"/>
</dbReference>
<dbReference type="Proteomes" id="UP000580654">
    <property type="component" value="Unassembled WGS sequence"/>
</dbReference>
<dbReference type="InterPro" id="IPR007392">
    <property type="entry name" value="GD_AH_second"/>
</dbReference>
<comment type="similarity">
    <text evidence="1">Belongs to the UxaA family.</text>
</comment>
<dbReference type="RefSeq" id="WP_184513211.1">
    <property type="nucleotide sequence ID" value="NZ_JACIJD010000001.1"/>
</dbReference>
<name>A0A840YEQ8_9PROT</name>
<dbReference type="EMBL" id="JACIJD010000001">
    <property type="protein sequence ID" value="MBB5692364.1"/>
    <property type="molecule type" value="Genomic_DNA"/>
</dbReference>
<feature type="domain" description="SAF" evidence="3">
    <location>
        <begin position="23"/>
        <end position="92"/>
    </location>
</feature>